<accession>A0A9D9E297</accession>
<dbReference type="SMART" id="SM00028">
    <property type="entry name" value="TPR"/>
    <property type="match status" value="3"/>
</dbReference>
<name>A0A9D9E297_9BACT</name>
<evidence type="ECO:0000313" key="7">
    <source>
        <dbReference type="Proteomes" id="UP000823636"/>
    </source>
</evidence>
<reference evidence="6" key="1">
    <citation type="submission" date="2020-10" db="EMBL/GenBank/DDBJ databases">
        <authorList>
            <person name="Gilroy R."/>
        </authorList>
    </citation>
    <scope>NUCLEOTIDE SEQUENCE</scope>
    <source>
        <strain evidence="6">G3-4614</strain>
    </source>
</reference>
<dbReference type="PROSITE" id="PS50005">
    <property type="entry name" value="TPR"/>
    <property type="match status" value="2"/>
</dbReference>
<dbReference type="AlphaFoldDB" id="A0A9D9E297"/>
<dbReference type="PANTHER" id="PTHR44943">
    <property type="entry name" value="CELLULOSE SYNTHASE OPERON PROTEIN C"/>
    <property type="match status" value="1"/>
</dbReference>
<feature type="compositionally biased region" description="Polar residues" evidence="4">
    <location>
        <begin position="191"/>
        <end position="204"/>
    </location>
</feature>
<dbReference type="PROSITE" id="PS50293">
    <property type="entry name" value="TPR_REGION"/>
    <property type="match status" value="1"/>
</dbReference>
<sequence>MKNIIVTVAALFFPFLLCAQDTDRERSNKNERSSVRKGNKEYENKNYVGAEIDYRKALEAAPLSGDATFNLGDALYEQQKYDDAAKEFEKAINSETDPVKQSEAWYNLGNTYMKNQKYAEGIEAYKNALRKNPKDEDARYNLRLAQLMLQEQQQQQQNKDDRQDEQEQQQQQQQQQQPPQEQQQKEDNQQPNSPTQMTEENAQQILDALQQDERNTQEKVRKAIMEQYERRRTDKEW</sequence>
<dbReference type="InterPro" id="IPR051685">
    <property type="entry name" value="Ycf3/AcsC/BcsC/TPR_MFPF"/>
</dbReference>
<keyword evidence="2 3" id="KW-0802">TPR repeat</keyword>
<dbReference type="InterPro" id="IPR019734">
    <property type="entry name" value="TPR_rpt"/>
</dbReference>
<evidence type="ECO:0000256" key="5">
    <source>
        <dbReference type="SAM" id="SignalP"/>
    </source>
</evidence>
<dbReference type="SUPFAM" id="SSF48452">
    <property type="entry name" value="TPR-like"/>
    <property type="match status" value="1"/>
</dbReference>
<dbReference type="EMBL" id="JADIMW010000053">
    <property type="protein sequence ID" value="MBO8438242.1"/>
    <property type="molecule type" value="Genomic_DNA"/>
</dbReference>
<proteinExistence type="predicted"/>
<dbReference type="InterPro" id="IPR011990">
    <property type="entry name" value="TPR-like_helical_dom_sf"/>
</dbReference>
<feature type="repeat" description="TPR" evidence="3">
    <location>
        <begin position="65"/>
        <end position="98"/>
    </location>
</feature>
<dbReference type="Pfam" id="PF13432">
    <property type="entry name" value="TPR_16"/>
    <property type="match status" value="1"/>
</dbReference>
<feature type="compositionally biased region" description="Basic and acidic residues" evidence="4">
    <location>
        <begin position="211"/>
        <end position="221"/>
    </location>
</feature>
<protein>
    <submittedName>
        <fullName evidence="6">Tetratricopeptide repeat protein</fullName>
    </submittedName>
</protein>
<evidence type="ECO:0000256" key="1">
    <source>
        <dbReference type="ARBA" id="ARBA00022737"/>
    </source>
</evidence>
<evidence type="ECO:0000256" key="4">
    <source>
        <dbReference type="SAM" id="MobiDB-lite"/>
    </source>
</evidence>
<reference evidence="6" key="2">
    <citation type="journal article" date="2021" name="PeerJ">
        <title>Extensive microbial diversity within the chicken gut microbiome revealed by metagenomics and culture.</title>
        <authorList>
            <person name="Gilroy R."/>
            <person name="Ravi A."/>
            <person name="Getino M."/>
            <person name="Pursley I."/>
            <person name="Horton D.L."/>
            <person name="Alikhan N.F."/>
            <person name="Baker D."/>
            <person name="Gharbi K."/>
            <person name="Hall N."/>
            <person name="Watson M."/>
            <person name="Adriaenssens E.M."/>
            <person name="Foster-Nyarko E."/>
            <person name="Jarju S."/>
            <person name="Secka A."/>
            <person name="Antonio M."/>
            <person name="Oren A."/>
            <person name="Chaudhuri R.R."/>
            <person name="La Ragione R."/>
            <person name="Hildebrand F."/>
            <person name="Pallen M.J."/>
        </authorList>
    </citation>
    <scope>NUCLEOTIDE SEQUENCE</scope>
    <source>
        <strain evidence="6">G3-4614</strain>
    </source>
</reference>
<comment type="caution">
    <text evidence="6">The sequence shown here is derived from an EMBL/GenBank/DDBJ whole genome shotgun (WGS) entry which is preliminary data.</text>
</comment>
<dbReference type="Gene3D" id="1.25.40.10">
    <property type="entry name" value="Tetratricopeptide repeat domain"/>
    <property type="match status" value="2"/>
</dbReference>
<feature type="compositionally biased region" description="Low complexity" evidence="4">
    <location>
        <begin position="168"/>
        <end position="182"/>
    </location>
</feature>
<feature type="chain" id="PRO_5039548457" evidence="5">
    <location>
        <begin position="20"/>
        <end position="237"/>
    </location>
</feature>
<feature type="region of interest" description="Disordered" evidence="4">
    <location>
        <begin position="151"/>
        <end position="221"/>
    </location>
</feature>
<feature type="repeat" description="TPR" evidence="3">
    <location>
        <begin position="102"/>
        <end position="135"/>
    </location>
</feature>
<dbReference type="Pfam" id="PF00515">
    <property type="entry name" value="TPR_1"/>
    <property type="match status" value="1"/>
</dbReference>
<evidence type="ECO:0000256" key="3">
    <source>
        <dbReference type="PROSITE-ProRule" id="PRU00339"/>
    </source>
</evidence>
<evidence type="ECO:0000313" key="6">
    <source>
        <dbReference type="EMBL" id="MBO8438242.1"/>
    </source>
</evidence>
<keyword evidence="5" id="KW-0732">Signal</keyword>
<organism evidence="6 7">
    <name type="scientific">Candidatus Caccoplasma merdipullorum</name>
    <dbReference type="NCBI Taxonomy" id="2840718"/>
    <lineage>
        <taxon>Bacteria</taxon>
        <taxon>Pseudomonadati</taxon>
        <taxon>Bacteroidota</taxon>
        <taxon>Bacteroidia</taxon>
        <taxon>Bacteroidales</taxon>
        <taxon>Bacteroidaceae</taxon>
        <taxon>Bacteroidaceae incertae sedis</taxon>
        <taxon>Candidatus Caccoplasma</taxon>
    </lineage>
</organism>
<dbReference type="PANTHER" id="PTHR44943:SF11">
    <property type="entry name" value="CELLULOSE SYNTHASE OPERON PROTEIN C"/>
    <property type="match status" value="1"/>
</dbReference>
<keyword evidence="1" id="KW-0677">Repeat</keyword>
<feature type="signal peptide" evidence="5">
    <location>
        <begin position="1"/>
        <end position="19"/>
    </location>
</feature>
<evidence type="ECO:0000256" key="2">
    <source>
        <dbReference type="ARBA" id="ARBA00022803"/>
    </source>
</evidence>
<dbReference type="Proteomes" id="UP000823636">
    <property type="component" value="Unassembled WGS sequence"/>
</dbReference>
<gene>
    <name evidence="6" type="ORF">IAC54_05015</name>
</gene>